<dbReference type="InterPro" id="IPR000014">
    <property type="entry name" value="PAS"/>
</dbReference>
<dbReference type="CDD" id="cd00130">
    <property type="entry name" value="PAS"/>
    <property type="match status" value="2"/>
</dbReference>
<dbReference type="FunFam" id="1.10.287.130:FF:000001">
    <property type="entry name" value="Two-component sensor histidine kinase"/>
    <property type="match status" value="1"/>
</dbReference>
<dbReference type="Pfam" id="PF13426">
    <property type="entry name" value="PAS_9"/>
    <property type="match status" value="1"/>
</dbReference>
<evidence type="ECO:0000256" key="10">
    <source>
        <dbReference type="ARBA" id="ARBA00022989"/>
    </source>
</evidence>
<feature type="domain" description="PAS" evidence="14">
    <location>
        <begin position="149"/>
        <end position="204"/>
    </location>
</feature>
<evidence type="ECO:0000259" key="13">
    <source>
        <dbReference type="PROSITE" id="PS50109"/>
    </source>
</evidence>
<evidence type="ECO:0000256" key="9">
    <source>
        <dbReference type="ARBA" id="ARBA00022840"/>
    </source>
</evidence>
<dbReference type="InterPro" id="IPR013767">
    <property type="entry name" value="PAS_fold"/>
</dbReference>
<dbReference type="SMART" id="SM00387">
    <property type="entry name" value="HATPase_c"/>
    <property type="match status" value="1"/>
</dbReference>
<evidence type="ECO:0000313" key="17">
    <source>
        <dbReference type="Proteomes" id="UP000177141"/>
    </source>
</evidence>
<dbReference type="Gene3D" id="3.30.450.20">
    <property type="entry name" value="PAS domain"/>
    <property type="match status" value="2"/>
</dbReference>
<keyword evidence="7" id="KW-0547">Nucleotide-binding</keyword>
<dbReference type="InterPro" id="IPR035965">
    <property type="entry name" value="PAS-like_dom_sf"/>
</dbReference>
<dbReference type="SMART" id="SM00388">
    <property type="entry name" value="HisKA"/>
    <property type="match status" value="1"/>
</dbReference>
<dbReference type="GO" id="GO:0005524">
    <property type="term" value="F:ATP binding"/>
    <property type="evidence" value="ECO:0007669"/>
    <property type="project" value="UniProtKB-KW"/>
</dbReference>
<dbReference type="InterPro" id="IPR005467">
    <property type="entry name" value="His_kinase_dom"/>
</dbReference>
<proteinExistence type="predicted"/>
<keyword evidence="8" id="KW-0418">Kinase</keyword>
<dbReference type="PANTHER" id="PTHR42878">
    <property type="entry name" value="TWO-COMPONENT HISTIDINE KINASE"/>
    <property type="match status" value="1"/>
</dbReference>
<protein>
    <recommendedName>
        <fullName evidence="3">histidine kinase</fullName>
        <ecNumber evidence="3">2.7.13.3</ecNumber>
    </recommendedName>
</protein>
<dbReference type="InterPro" id="IPR036890">
    <property type="entry name" value="HATPase_C_sf"/>
</dbReference>
<dbReference type="PROSITE" id="PS50112">
    <property type="entry name" value="PAS"/>
    <property type="match status" value="2"/>
</dbReference>
<feature type="domain" description="PAC" evidence="15">
    <location>
        <begin position="89"/>
        <end position="141"/>
    </location>
</feature>
<evidence type="ECO:0000256" key="1">
    <source>
        <dbReference type="ARBA" id="ARBA00000085"/>
    </source>
</evidence>
<evidence type="ECO:0000256" key="5">
    <source>
        <dbReference type="ARBA" id="ARBA00022679"/>
    </source>
</evidence>
<name>A0A1F7IR86_9BACT</name>
<evidence type="ECO:0000256" key="7">
    <source>
        <dbReference type="ARBA" id="ARBA00022741"/>
    </source>
</evidence>
<dbReference type="PROSITE" id="PS50109">
    <property type="entry name" value="HIS_KIN"/>
    <property type="match status" value="1"/>
</dbReference>
<keyword evidence="11" id="KW-0902">Two-component regulatory system</keyword>
<dbReference type="AlphaFoldDB" id="A0A1F7IR86"/>
<dbReference type="NCBIfam" id="TIGR00229">
    <property type="entry name" value="sensory_box"/>
    <property type="match status" value="2"/>
</dbReference>
<evidence type="ECO:0000313" key="16">
    <source>
        <dbReference type="EMBL" id="OGK45868.1"/>
    </source>
</evidence>
<evidence type="ECO:0000259" key="14">
    <source>
        <dbReference type="PROSITE" id="PS50112"/>
    </source>
</evidence>
<keyword evidence="4" id="KW-0597">Phosphoprotein</keyword>
<dbReference type="SUPFAM" id="SSF55874">
    <property type="entry name" value="ATPase domain of HSP90 chaperone/DNA topoisomerase II/histidine kinase"/>
    <property type="match status" value="1"/>
</dbReference>
<feature type="domain" description="Histidine kinase" evidence="13">
    <location>
        <begin position="282"/>
        <end position="512"/>
    </location>
</feature>
<dbReference type="InterPro" id="IPR001610">
    <property type="entry name" value="PAC"/>
</dbReference>
<dbReference type="InterPro" id="IPR003661">
    <property type="entry name" value="HisK_dim/P_dom"/>
</dbReference>
<dbReference type="InterPro" id="IPR036097">
    <property type="entry name" value="HisK_dim/P_sf"/>
</dbReference>
<evidence type="ECO:0000256" key="8">
    <source>
        <dbReference type="ARBA" id="ARBA00022777"/>
    </source>
</evidence>
<comment type="caution">
    <text evidence="16">The sequence shown here is derived from an EMBL/GenBank/DDBJ whole genome shotgun (WGS) entry which is preliminary data.</text>
</comment>
<dbReference type="GO" id="GO:0000155">
    <property type="term" value="F:phosphorelay sensor kinase activity"/>
    <property type="evidence" value="ECO:0007669"/>
    <property type="project" value="InterPro"/>
</dbReference>
<dbReference type="GO" id="GO:0006355">
    <property type="term" value="P:regulation of DNA-templated transcription"/>
    <property type="evidence" value="ECO:0007669"/>
    <property type="project" value="InterPro"/>
</dbReference>
<evidence type="ECO:0000256" key="4">
    <source>
        <dbReference type="ARBA" id="ARBA00022553"/>
    </source>
</evidence>
<dbReference type="InterPro" id="IPR004358">
    <property type="entry name" value="Sig_transdc_His_kin-like_C"/>
</dbReference>
<dbReference type="CDD" id="cd00075">
    <property type="entry name" value="HATPase"/>
    <property type="match status" value="1"/>
</dbReference>
<evidence type="ECO:0000256" key="12">
    <source>
        <dbReference type="ARBA" id="ARBA00023136"/>
    </source>
</evidence>
<dbReference type="InterPro" id="IPR003594">
    <property type="entry name" value="HATPase_dom"/>
</dbReference>
<keyword evidence="6" id="KW-0812">Transmembrane</keyword>
<dbReference type="PRINTS" id="PR00344">
    <property type="entry name" value="BCTRLSENSOR"/>
</dbReference>
<dbReference type="InterPro" id="IPR000700">
    <property type="entry name" value="PAS-assoc_C"/>
</dbReference>
<dbReference type="PROSITE" id="PS50113">
    <property type="entry name" value="PAC"/>
    <property type="match status" value="1"/>
</dbReference>
<dbReference type="Pfam" id="PF00989">
    <property type="entry name" value="PAS"/>
    <property type="match status" value="1"/>
</dbReference>
<evidence type="ECO:0000256" key="11">
    <source>
        <dbReference type="ARBA" id="ARBA00023012"/>
    </source>
</evidence>
<dbReference type="Gene3D" id="3.30.565.10">
    <property type="entry name" value="Histidine kinase-like ATPase, C-terminal domain"/>
    <property type="match status" value="1"/>
</dbReference>
<dbReference type="GO" id="GO:0007234">
    <property type="term" value="P:osmosensory signaling via phosphorelay pathway"/>
    <property type="evidence" value="ECO:0007669"/>
    <property type="project" value="TreeGrafter"/>
</dbReference>
<evidence type="ECO:0000259" key="15">
    <source>
        <dbReference type="PROSITE" id="PS50113"/>
    </source>
</evidence>
<accession>A0A1F7IR86</accession>
<dbReference type="GO" id="GO:0030295">
    <property type="term" value="F:protein kinase activator activity"/>
    <property type="evidence" value="ECO:0007669"/>
    <property type="project" value="TreeGrafter"/>
</dbReference>
<dbReference type="GO" id="GO:0000156">
    <property type="term" value="F:phosphorelay response regulator activity"/>
    <property type="evidence" value="ECO:0007669"/>
    <property type="project" value="TreeGrafter"/>
</dbReference>
<dbReference type="SUPFAM" id="SSF47384">
    <property type="entry name" value="Homodimeric domain of signal transducing histidine kinase"/>
    <property type="match status" value="1"/>
</dbReference>
<evidence type="ECO:0000256" key="6">
    <source>
        <dbReference type="ARBA" id="ARBA00022692"/>
    </source>
</evidence>
<dbReference type="Gene3D" id="1.10.287.130">
    <property type="match status" value="1"/>
</dbReference>
<keyword evidence="12" id="KW-0472">Membrane</keyword>
<dbReference type="PANTHER" id="PTHR42878:SF7">
    <property type="entry name" value="SENSOR HISTIDINE KINASE GLRK"/>
    <property type="match status" value="1"/>
</dbReference>
<dbReference type="STRING" id="1802061.A3A93_00985"/>
<comment type="catalytic activity">
    <reaction evidence="1">
        <text>ATP + protein L-histidine = ADP + protein N-phospho-L-histidine.</text>
        <dbReference type="EC" id="2.7.13.3"/>
    </reaction>
</comment>
<gene>
    <name evidence="16" type="ORF">A3A93_00985</name>
</gene>
<dbReference type="EMBL" id="MGAL01000046">
    <property type="protein sequence ID" value="OGK45868.1"/>
    <property type="molecule type" value="Genomic_DNA"/>
</dbReference>
<dbReference type="CDD" id="cd00082">
    <property type="entry name" value="HisKA"/>
    <property type="match status" value="1"/>
</dbReference>
<dbReference type="Proteomes" id="UP000177141">
    <property type="component" value="Unassembled WGS sequence"/>
</dbReference>
<dbReference type="Pfam" id="PF02518">
    <property type="entry name" value="HATPase_c"/>
    <property type="match status" value="1"/>
</dbReference>
<dbReference type="SUPFAM" id="SSF55785">
    <property type="entry name" value="PYP-like sensor domain (PAS domain)"/>
    <property type="match status" value="2"/>
</dbReference>
<dbReference type="FunFam" id="3.30.565.10:FF:000006">
    <property type="entry name" value="Sensor histidine kinase WalK"/>
    <property type="match status" value="1"/>
</dbReference>
<organism evidence="16 17">
    <name type="scientific">Candidatus Roizmanbacteria bacterium RIFCSPLOWO2_01_FULL_38_12</name>
    <dbReference type="NCBI Taxonomy" id="1802061"/>
    <lineage>
        <taxon>Bacteria</taxon>
        <taxon>Candidatus Roizmaniibacteriota</taxon>
    </lineage>
</organism>
<reference evidence="16 17" key="1">
    <citation type="journal article" date="2016" name="Nat. Commun.">
        <title>Thousands of microbial genomes shed light on interconnected biogeochemical processes in an aquifer system.</title>
        <authorList>
            <person name="Anantharaman K."/>
            <person name="Brown C.T."/>
            <person name="Hug L.A."/>
            <person name="Sharon I."/>
            <person name="Castelle C.J."/>
            <person name="Probst A.J."/>
            <person name="Thomas B.C."/>
            <person name="Singh A."/>
            <person name="Wilkins M.J."/>
            <person name="Karaoz U."/>
            <person name="Brodie E.L."/>
            <person name="Williams K.H."/>
            <person name="Hubbard S.S."/>
            <person name="Banfield J.F."/>
        </authorList>
    </citation>
    <scope>NUCLEOTIDE SEQUENCE [LARGE SCALE GENOMIC DNA]</scope>
</reference>
<dbReference type="SMART" id="SM00091">
    <property type="entry name" value="PAS"/>
    <property type="match status" value="2"/>
</dbReference>
<feature type="domain" description="PAS" evidence="14">
    <location>
        <begin position="16"/>
        <end position="62"/>
    </location>
</feature>
<dbReference type="SMART" id="SM00086">
    <property type="entry name" value="PAC"/>
    <property type="match status" value="2"/>
</dbReference>
<dbReference type="EC" id="2.7.13.3" evidence="3"/>
<keyword evidence="9" id="KW-0067">ATP-binding</keyword>
<evidence type="ECO:0000256" key="3">
    <source>
        <dbReference type="ARBA" id="ARBA00012438"/>
    </source>
</evidence>
<keyword evidence="10" id="KW-1133">Transmembrane helix</keyword>
<keyword evidence="5" id="KW-0808">Transferase</keyword>
<sequence>MFNFLKNADNENCSRELTLFKEAFDSSITHMVITDPNGCIIHANKAAQDTTGYYISEMLGKTPQLWRDQINEEFYQKLWFTIGRNKKAFVGELKNQKKDGTKYTVIARISPILTESGNIIGFISTEEDISSRVSLEAELHRQNTISSQEKQRDEAILLNISDGVVALDENGIVSLASEAAILMLRFPREELTGKSYVEVVLSEDEFGNRIAVEKRGIIRAITTLKKIHEIVVYHRKDGTKFTADVTNTPIITNGKLYGHVIVFRDVTTEKQIDRAKSEFISLASHQLRTPLTTINWYIELLLSGDAGIINAEQKKFLEEAYTGSRRMAQLINALLNVSRIESDTYMISPEPVDLLRIVRSTLDELKIKIDEKNLHVNLIKDVIPIISLDPSLMTIIMQNLLTNAVKYTPENGMINVYLKILKPQQKADDVNVEIESVLIQIADNGMGIPKEQQAKIFTKMFRADNVRIQDPQGTGLGLYMIKRLIERSNGKIWFRSEENKGTAFYVILPVSGMEKKSGSKKLN</sequence>
<dbReference type="InterPro" id="IPR050351">
    <property type="entry name" value="BphY/WalK/GraS-like"/>
</dbReference>
<evidence type="ECO:0000256" key="2">
    <source>
        <dbReference type="ARBA" id="ARBA00004141"/>
    </source>
</evidence>
<dbReference type="GO" id="GO:0016020">
    <property type="term" value="C:membrane"/>
    <property type="evidence" value="ECO:0007669"/>
    <property type="project" value="UniProtKB-SubCell"/>
</dbReference>
<comment type="subcellular location">
    <subcellularLocation>
        <location evidence="2">Membrane</location>
        <topology evidence="2">Multi-pass membrane protein</topology>
    </subcellularLocation>
</comment>
<dbReference type="Pfam" id="PF00512">
    <property type="entry name" value="HisKA"/>
    <property type="match status" value="1"/>
</dbReference>